<name>A0A4Q7V4G7_PSEST</name>
<dbReference type="PANTHER" id="PTHR37042:SF4">
    <property type="entry name" value="OUTER MEMBRANE PROTEIN RV1973"/>
    <property type="match status" value="1"/>
</dbReference>
<feature type="region of interest" description="Disordered" evidence="3">
    <location>
        <begin position="1"/>
        <end position="160"/>
    </location>
</feature>
<evidence type="ECO:0000313" key="5">
    <source>
        <dbReference type="EMBL" id="RZT88401.1"/>
    </source>
</evidence>
<evidence type="ECO:0000313" key="6">
    <source>
        <dbReference type="Proteomes" id="UP000291591"/>
    </source>
</evidence>
<dbReference type="RefSeq" id="WP_130292408.1">
    <property type="nucleotide sequence ID" value="NZ_SHKL01000001.1"/>
</dbReference>
<dbReference type="Proteomes" id="UP000291591">
    <property type="component" value="Unassembled WGS sequence"/>
</dbReference>
<evidence type="ECO:0000256" key="1">
    <source>
        <dbReference type="ARBA" id="ARBA00004370"/>
    </source>
</evidence>
<keyword evidence="4" id="KW-1133">Transmembrane helix</keyword>
<comment type="subcellular location">
    <subcellularLocation>
        <location evidence="1">Membrane</location>
    </subcellularLocation>
</comment>
<accession>A0A4Q7V4G7</accession>
<dbReference type="OrthoDB" id="5192320at2"/>
<organism evidence="5 6">
    <name type="scientific">Pseudonocardia sediminis</name>
    <dbReference type="NCBI Taxonomy" id="1397368"/>
    <lineage>
        <taxon>Bacteria</taxon>
        <taxon>Bacillati</taxon>
        <taxon>Actinomycetota</taxon>
        <taxon>Actinomycetes</taxon>
        <taxon>Pseudonocardiales</taxon>
        <taxon>Pseudonocardiaceae</taxon>
        <taxon>Pseudonocardia</taxon>
    </lineage>
</organism>
<gene>
    <name evidence="5" type="ORF">EV383_5340</name>
</gene>
<comment type="caution">
    <text evidence="5">The sequence shown here is derived from an EMBL/GenBank/DDBJ whole genome shotgun (WGS) entry which is preliminary data.</text>
</comment>
<sequence>MSTNRRRPTTGPRRPQVAGRPRPAGTSGPGESTEAAESALAVDERTGVRSSSGRTREDRAPASSTGPSTAPSAGATTREPSAPAGPASPGADSSTPDASTAETSTADTSTADTEIDESSAGTGPAEPPRAAPVGGGHDDGTPAESRGARRRMPMPSAPTTRRGTALLLAVTVLLSAAAIFFAVSFFGMRFTGAATNTALSDVGATAAVSEQIGEAATKVYSFDFARLDQAEADARAGITGPFDQQFDQIFANVRQLAPQQQAVVTATVPKSAVASITGDTATVYLFVNQVITRVDDTGKKVQGGAAARLRVDAQNVDGRWKIAGMSPA</sequence>
<proteinExistence type="predicted"/>
<dbReference type="AlphaFoldDB" id="A0A4Q7V4G7"/>
<evidence type="ECO:0000256" key="2">
    <source>
        <dbReference type="ARBA" id="ARBA00023136"/>
    </source>
</evidence>
<reference evidence="5 6" key="1">
    <citation type="submission" date="2019-02" db="EMBL/GenBank/DDBJ databases">
        <title>Sequencing the genomes of 1000 actinobacteria strains.</title>
        <authorList>
            <person name="Klenk H.-P."/>
        </authorList>
    </citation>
    <scope>NUCLEOTIDE SEQUENCE [LARGE SCALE GENOMIC DNA]</scope>
    <source>
        <strain evidence="5 6">DSM 45779</strain>
    </source>
</reference>
<evidence type="ECO:0000256" key="4">
    <source>
        <dbReference type="SAM" id="Phobius"/>
    </source>
</evidence>
<keyword evidence="2 4" id="KW-0472">Membrane</keyword>
<dbReference type="GO" id="GO:0016020">
    <property type="term" value="C:membrane"/>
    <property type="evidence" value="ECO:0007669"/>
    <property type="project" value="UniProtKB-SubCell"/>
</dbReference>
<dbReference type="EMBL" id="SHKL01000001">
    <property type="protein sequence ID" value="RZT88401.1"/>
    <property type="molecule type" value="Genomic_DNA"/>
</dbReference>
<feature type="compositionally biased region" description="Low complexity" evidence="3">
    <location>
        <begin position="61"/>
        <end position="112"/>
    </location>
</feature>
<dbReference type="PANTHER" id="PTHR37042">
    <property type="entry name" value="OUTER MEMBRANE PROTEIN RV1973"/>
    <property type="match status" value="1"/>
</dbReference>
<keyword evidence="6" id="KW-1185">Reference proteome</keyword>
<feature type="transmembrane region" description="Helical" evidence="4">
    <location>
        <begin position="164"/>
        <end position="188"/>
    </location>
</feature>
<protein>
    <submittedName>
        <fullName evidence="5">Mce-associated membrane protein</fullName>
    </submittedName>
</protein>
<evidence type="ECO:0000256" key="3">
    <source>
        <dbReference type="SAM" id="MobiDB-lite"/>
    </source>
</evidence>
<keyword evidence="4" id="KW-0812">Transmembrane</keyword>